<dbReference type="SUPFAM" id="SSF51679">
    <property type="entry name" value="Bacterial luciferase-like"/>
    <property type="match status" value="1"/>
</dbReference>
<protein>
    <recommendedName>
        <fullName evidence="3">LLM class flavin-dependent oxidoreductase</fullName>
    </recommendedName>
</protein>
<feature type="non-terminal residue" evidence="1">
    <location>
        <position position="61"/>
    </location>
</feature>
<evidence type="ECO:0000313" key="2">
    <source>
        <dbReference type="Proteomes" id="UP000320393"/>
    </source>
</evidence>
<name>A0A537LS54_9BACT</name>
<evidence type="ECO:0008006" key="3">
    <source>
        <dbReference type="Google" id="ProtNLM"/>
    </source>
</evidence>
<proteinExistence type="predicted"/>
<dbReference type="EMBL" id="VBAM01000271">
    <property type="protein sequence ID" value="TMJ10841.1"/>
    <property type="molecule type" value="Genomic_DNA"/>
</dbReference>
<dbReference type="InterPro" id="IPR036661">
    <property type="entry name" value="Luciferase-like_sf"/>
</dbReference>
<gene>
    <name evidence="1" type="ORF">E6H02_07530</name>
</gene>
<comment type="caution">
    <text evidence="1">The sequence shown here is derived from an EMBL/GenBank/DDBJ whole genome shotgun (WGS) entry which is preliminary data.</text>
</comment>
<evidence type="ECO:0000313" key="1">
    <source>
        <dbReference type="EMBL" id="TMJ10841.1"/>
    </source>
</evidence>
<accession>A0A537LS54</accession>
<organism evidence="1 2">
    <name type="scientific">Candidatus Segetimicrobium genomatis</name>
    <dbReference type="NCBI Taxonomy" id="2569760"/>
    <lineage>
        <taxon>Bacteria</taxon>
        <taxon>Bacillati</taxon>
        <taxon>Candidatus Sysuimicrobiota</taxon>
        <taxon>Candidatus Sysuimicrobiia</taxon>
        <taxon>Candidatus Sysuimicrobiales</taxon>
        <taxon>Candidatus Segetimicrobiaceae</taxon>
        <taxon>Candidatus Segetimicrobium</taxon>
    </lineage>
</organism>
<dbReference type="GO" id="GO:0016705">
    <property type="term" value="F:oxidoreductase activity, acting on paired donors, with incorporation or reduction of molecular oxygen"/>
    <property type="evidence" value="ECO:0007669"/>
    <property type="project" value="InterPro"/>
</dbReference>
<dbReference type="AlphaFoldDB" id="A0A537LS54"/>
<dbReference type="Proteomes" id="UP000320393">
    <property type="component" value="Unassembled WGS sequence"/>
</dbReference>
<dbReference type="Gene3D" id="3.20.20.30">
    <property type="entry name" value="Luciferase-like domain"/>
    <property type="match status" value="1"/>
</dbReference>
<sequence>MVVLVRSVEASADRRVKVGVVFPQTEIGTDPAHIAEFARAAEEIGYDHLVAYDHVLGAVPR</sequence>
<reference evidence="1 2" key="1">
    <citation type="journal article" date="2019" name="Nat. Microbiol.">
        <title>Mediterranean grassland soil C-N compound turnover is dependent on rainfall and depth, and is mediated by genomically divergent microorganisms.</title>
        <authorList>
            <person name="Diamond S."/>
            <person name="Andeer P.F."/>
            <person name="Li Z."/>
            <person name="Crits-Christoph A."/>
            <person name="Burstein D."/>
            <person name="Anantharaman K."/>
            <person name="Lane K.R."/>
            <person name="Thomas B.C."/>
            <person name="Pan C."/>
            <person name="Northen T.R."/>
            <person name="Banfield J.F."/>
        </authorList>
    </citation>
    <scope>NUCLEOTIDE SEQUENCE [LARGE SCALE GENOMIC DNA]</scope>
    <source>
        <strain evidence="1">NP_5</strain>
    </source>
</reference>